<evidence type="ECO:0000313" key="4">
    <source>
        <dbReference type="Proteomes" id="UP000184512"/>
    </source>
</evidence>
<dbReference type="STRING" id="1123357.SAMN02745244_02186"/>
<dbReference type="EMBL" id="FQZG01000038">
    <property type="protein sequence ID" value="SHJ30369.1"/>
    <property type="molecule type" value="Genomic_DNA"/>
</dbReference>
<proteinExistence type="predicted"/>
<keyword evidence="1" id="KW-0175">Coiled coil</keyword>
<organism evidence="3 4">
    <name type="scientific">Tessaracoccus bendigoensis DSM 12906</name>
    <dbReference type="NCBI Taxonomy" id="1123357"/>
    <lineage>
        <taxon>Bacteria</taxon>
        <taxon>Bacillati</taxon>
        <taxon>Actinomycetota</taxon>
        <taxon>Actinomycetes</taxon>
        <taxon>Propionibacteriales</taxon>
        <taxon>Propionibacteriaceae</taxon>
        <taxon>Tessaracoccus</taxon>
    </lineage>
</organism>
<dbReference type="AlphaFoldDB" id="A0A1M6I7F5"/>
<feature type="compositionally biased region" description="Low complexity" evidence="2">
    <location>
        <begin position="281"/>
        <end position="292"/>
    </location>
</feature>
<keyword evidence="4" id="KW-1185">Reference proteome</keyword>
<feature type="coiled-coil region" evidence="1">
    <location>
        <begin position="402"/>
        <end position="429"/>
    </location>
</feature>
<dbReference type="RefSeq" id="WP_073188146.1">
    <property type="nucleotide sequence ID" value="NZ_FQZG01000038.1"/>
</dbReference>
<sequence>MGSQTQIDYYLPTTRVRLSCTVTTLTDTILGREALSTPGLAVELVTVADSAAPRSLVLDSGFWRDYSVKLGLTEDGLLTQAGVETTGQVGKVLAGVVALGATAAALASGGLPLLAATRAVRPPSKMGPASLQDEDKPSLADPVAAAYAQAHPEAAERLALLVTELGDTHRVTDRARKAHRDAPDAATRRAYTASKAALIDVEAEVSAARIHFETWRKSTFKEREASWDLLLSVAELPTWDGEELKFTESPSKSALQEILYQAKEILAVRLPAGTSDEPRTGTRSGSGSAAGTSDYLAIRRPHPVEMVTLRRMDGVCSVQAVFRTLIMDSSCTELRLPLRKSWFARRNTNVEFSALGALTGVELNGASSGAAATADAAALLDSLPKAIDSASKARGALQGLASAGEEAELARLKRQVDLAEQRLLSAGQAVTAADFAELARLKQQVEIAELRAELSGLGGRSSPAEDSGGPDR</sequence>
<protein>
    <submittedName>
        <fullName evidence="3">Uncharacterized protein</fullName>
    </submittedName>
</protein>
<feature type="region of interest" description="Disordered" evidence="2">
    <location>
        <begin position="271"/>
        <end position="292"/>
    </location>
</feature>
<evidence type="ECO:0000256" key="1">
    <source>
        <dbReference type="SAM" id="Coils"/>
    </source>
</evidence>
<gene>
    <name evidence="3" type="ORF">SAMN02745244_02186</name>
</gene>
<name>A0A1M6I7F5_9ACTN</name>
<accession>A0A1M6I7F5</accession>
<evidence type="ECO:0000313" key="3">
    <source>
        <dbReference type="EMBL" id="SHJ30369.1"/>
    </source>
</evidence>
<reference evidence="3 4" key="1">
    <citation type="submission" date="2016-11" db="EMBL/GenBank/DDBJ databases">
        <authorList>
            <person name="Jaros S."/>
            <person name="Januszkiewicz K."/>
            <person name="Wedrychowicz H."/>
        </authorList>
    </citation>
    <scope>NUCLEOTIDE SEQUENCE [LARGE SCALE GENOMIC DNA]</scope>
    <source>
        <strain evidence="3 4">DSM 12906</strain>
    </source>
</reference>
<evidence type="ECO:0000256" key="2">
    <source>
        <dbReference type="SAM" id="MobiDB-lite"/>
    </source>
</evidence>
<dbReference type="Proteomes" id="UP000184512">
    <property type="component" value="Unassembled WGS sequence"/>
</dbReference>